<evidence type="ECO:0000313" key="2">
    <source>
        <dbReference type="Proteomes" id="UP000006048"/>
    </source>
</evidence>
<dbReference type="GO" id="GO:0016787">
    <property type="term" value="F:hydrolase activity"/>
    <property type="evidence" value="ECO:0007669"/>
    <property type="project" value="InterPro"/>
</dbReference>
<dbReference type="STRING" id="869212.Turpa_0627"/>
<dbReference type="InterPro" id="IPR029052">
    <property type="entry name" value="Metallo-depent_PP-like"/>
</dbReference>
<accession>I4B1X2</accession>
<reference evidence="1 2" key="1">
    <citation type="submission" date="2012-06" db="EMBL/GenBank/DDBJ databases">
        <title>The complete chromosome of genome of Turneriella parva DSM 21527.</title>
        <authorList>
            <consortium name="US DOE Joint Genome Institute (JGI-PGF)"/>
            <person name="Lucas S."/>
            <person name="Han J."/>
            <person name="Lapidus A."/>
            <person name="Bruce D."/>
            <person name="Goodwin L."/>
            <person name="Pitluck S."/>
            <person name="Peters L."/>
            <person name="Kyrpides N."/>
            <person name="Mavromatis K."/>
            <person name="Ivanova N."/>
            <person name="Mikhailova N."/>
            <person name="Chertkov O."/>
            <person name="Detter J.C."/>
            <person name="Tapia R."/>
            <person name="Han C."/>
            <person name="Land M."/>
            <person name="Hauser L."/>
            <person name="Markowitz V."/>
            <person name="Cheng J.-F."/>
            <person name="Hugenholtz P."/>
            <person name="Woyke T."/>
            <person name="Wu D."/>
            <person name="Gronow S."/>
            <person name="Wellnitz S."/>
            <person name="Brambilla E."/>
            <person name="Klenk H.-P."/>
            <person name="Eisen J.A."/>
        </authorList>
    </citation>
    <scope>NUCLEOTIDE SEQUENCE [LARGE SCALE GENOMIC DNA]</scope>
    <source>
        <strain evidence="2">ATCC BAA-1111 / DSM 21527 / NCTC 11395 / H</strain>
    </source>
</reference>
<sequence length="336" mass="36964">MTVVYLTDIHDNFAGVSSVLNQTSADLYILSGDLTYHAFGSDENLFRFIELQEKIKALSEKGISPSKTLHLAEDLKGGLKVDLLSAAESKEYRELAAEAHLELRRKYETLNKAVVATQKTCFIIPGNYDISLDGTAVAKYSLHQKTAEFDGLKFAGYGSAPVFTPGIPEELAVPFEEAGSGAKMISKPRDFLTEAKADIFVLHNPAYGTLDKLPRYGHCGSHGLREAIDEVAPRLVLSGHVHESYGLLKLGTTFFLNPSNFGAVEAMEGKQPGGYFATFQLQVDGDGQKYLREVTWKRLVSGNIREICNIKIDKKNRATETVNDADEYAAMGKFLL</sequence>
<dbReference type="KEGG" id="tpx:Turpa_0627"/>
<dbReference type="EMBL" id="CP002959">
    <property type="protein sequence ID" value="AFM11279.1"/>
    <property type="molecule type" value="Genomic_DNA"/>
</dbReference>
<name>I4B1X2_TURPD</name>
<dbReference type="PANTHER" id="PTHR12905">
    <property type="entry name" value="METALLOPHOSPHOESTERASE"/>
    <property type="match status" value="1"/>
</dbReference>
<dbReference type="OrthoDB" id="332939at2"/>
<dbReference type="Gene3D" id="3.60.21.10">
    <property type="match status" value="1"/>
</dbReference>
<evidence type="ECO:0000313" key="1">
    <source>
        <dbReference type="EMBL" id="AFM11279.1"/>
    </source>
</evidence>
<dbReference type="SUPFAM" id="SSF56300">
    <property type="entry name" value="Metallo-dependent phosphatases"/>
    <property type="match status" value="1"/>
</dbReference>
<proteinExistence type="predicted"/>
<organism evidence="1 2">
    <name type="scientific">Turneriella parva (strain ATCC BAA-1111 / DSM 21527 / NCTC 11395 / H)</name>
    <name type="common">Leptospira parva</name>
    <dbReference type="NCBI Taxonomy" id="869212"/>
    <lineage>
        <taxon>Bacteria</taxon>
        <taxon>Pseudomonadati</taxon>
        <taxon>Spirochaetota</taxon>
        <taxon>Spirochaetia</taxon>
        <taxon>Leptospirales</taxon>
        <taxon>Leptospiraceae</taxon>
        <taxon>Turneriella</taxon>
    </lineage>
</organism>
<protein>
    <submittedName>
        <fullName evidence="1">Metallophosphoesterase</fullName>
    </submittedName>
</protein>
<dbReference type="RefSeq" id="WP_014801797.1">
    <property type="nucleotide sequence ID" value="NC_018020.1"/>
</dbReference>
<dbReference type="Proteomes" id="UP000006048">
    <property type="component" value="Chromosome"/>
</dbReference>
<dbReference type="PANTHER" id="PTHR12905:SF0">
    <property type="entry name" value="CALCINEURIN-LIKE PHOSPHOESTERASE DOMAIN-CONTAINING PROTEIN"/>
    <property type="match status" value="1"/>
</dbReference>
<dbReference type="AlphaFoldDB" id="I4B1X2"/>
<dbReference type="HOGENOM" id="CLU_833648_0_0_12"/>
<keyword evidence="2" id="KW-1185">Reference proteome</keyword>
<dbReference type="InterPro" id="IPR051693">
    <property type="entry name" value="UPF0046_metallophosphoest"/>
</dbReference>
<gene>
    <name evidence="1" type="ordered locus">Turpa_0627</name>
</gene>